<accession>A0ABW1JJB6</accession>
<dbReference type="InterPro" id="IPR039331">
    <property type="entry name" value="PAPs-like"/>
</dbReference>
<dbReference type="CDD" id="cd00146">
    <property type="entry name" value="PKD"/>
    <property type="match status" value="1"/>
</dbReference>
<evidence type="ECO:0000313" key="4">
    <source>
        <dbReference type="EMBL" id="MFC6008843.1"/>
    </source>
</evidence>
<dbReference type="Pfam" id="PF00149">
    <property type="entry name" value="Metallophos"/>
    <property type="match status" value="1"/>
</dbReference>
<dbReference type="PANTHER" id="PTHR22953:SF153">
    <property type="entry name" value="PURPLE ACID PHOSPHATASE"/>
    <property type="match status" value="1"/>
</dbReference>
<dbReference type="SMART" id="SM00089">
    <property type="entry name" value="PKD"/>
    <property type="match status" value="1"/>
</dbReference>
<reference evidence="5" key="1">
    <citation type="journal article" date="2019" name="Int. J. Syst. Evol. Microbiol.">
        <title>The Global Catalogue of Microorganisms (GCM) 10K type strain sequencing project: providing services to taxonomists for standard genome sequencing and annotation.</title>
        <authorList>
            <consortium name="The Broad Institute Genomics Platform"/>
            <consortium name="The Broad Institute Genome Sequencing Center for Infectious Disease"/>
            <person name="Wu L."/>
            <person name="Ma J."/>
        </authorList>
    </citation>
    <scope>NUCLEOTIDE SEQUENCE [LARGE SCALE GENOMIC DNA]</scope>
    <source>
        <strain evidence="5">KACC 14249</strain>
    </source>
</reference>
<proteinExistence type="predicted"/>
<dbReference type="InterPro" id="IPR000601">
    <property type="entry name" value="PKD_dom"/>
</dbReference>
<dbReference type="Proteomes" id="UP001596189">
    <property type="component" value="Unassembled WGS sequence"/>
</dbReference>
<feature type="domain" description="PKD" evidence="3">
    <location>
        <begin position="355"/>
        <end position="423"/>
    </location>
</feature>
<gene>
    <name evidence="4" type="ORF">ACFQDO_17045</name>
</gene>
<dbReference type="InterPro" id="IPR022409">
    <property type="entry name" value="PKD/Chitinase_dom"/>
</dbReference>
<dbReference type="InterPro" id="IPR029052">
    <property type="entry name" value="Metallo-depent_PP-like"/>
</dbReference>
<evidence type="ECO:0000259" key="3">
    <source>
        <dbReference type="PROSITE" id="PS50093"/>
    </source>
</evidence>
<name>A0ABW1JJB6_9ACTN</name>
<dbReference type="InterPro" id="IPR004843">
    <property type="entry name" value="Calcineurin-like_PHP"/>
</dbReference>
<dbReference type="InterPro" id="IPR013783">
    <property type="entry name" value="Ig-like_fold"/>
</dbReference>
<dbReference type="SUPFAM" id="SSF49299">
    <property type="entry name" value="PKD domain"/>
    <property type="match status" value="1"/>
</dbReference>
<sequence length="635" mass="65569">MLRRPVVVVTLVIAVAAMLAVPGATVQAASPTVHFTAAGDYATTANTSLVLDGIHANAPDLNLALGDLSYGAVGNEQAFCDLVTGKVGSGFPFELISGNHESNGLNGNINDFSACLPNQLPGVTGTYGRQWYVDYPRSNPTVRFVMISAGLGFSDGNWDYSVGSPRYQWTAAAVDGARASGIPWVVVGMHKPCVSVGEYGCEASVQPIISMLLQKKVDLILSGHEHLYQRSKQLALGAGCPSLTLNAYNASCVVDSDDQLVKGAGTVLATVGTGGTPLRDVDPADTEAAYFAQFQGANTAASYGFLDVVADGDQLTARFAPVTGAFSDLFTITRSTTPVNSPPTASVATPVCSALTCTFDGTGSSDPDGTISAWDWTFGDGTTDTGATRGHTFATAGTYPVTLRVTDDDGATATASTSVTVSASPPPYASDGFTRTVASGWGKAETGGNWTAGSSGQASVSGGVGKLLMATPGAGPYAYLGSANALNTDLTTSLSMDKNGTGSGTALWFRARHVPSGAEYRLRLRWLTGNVLSMNLSRFDTAETVLGSTVSLPGGVTAGEPLKLRWQVLGTAPTTLRAKLWRAADPEPAAWTVSATDSTAALQAAGYLGLYTYFSSSSTNAPVVLSIDDFRAVSP</sequence>
<protein>
    <submittedName>
        <fullName evidence="4">PKD domain-containing protein</fullName>
    </submittedName>
</protein>
<dbReference type="SUPFAM" id="SSF56300">
    <property type="entry name" value="Metallo-dependent phosphatases"/>
    <property type="match status" value="1"/>
</dbReference>
<evidence type="ECO:0000313" key="5">
    <source>
        <dbReference type="Proteomes" id="UP001596189"/>
    </source>
</evidence>
<keyword evidence="1 2" id="KW-0732">Signal</keyword>
<keyword evidence="5" id="KW-1185">Reference proteome</keyword>
<dbReference type="Gene3D" id="3.60.21.10">
    <property type="match status" value="1"/>
</dbReference>
<evidence type="ECO:0000256" key="1">
    <source>
        <dbReference type="ARBA" id="ARBA00022729"/>
    </source>
</evidence>
<dbReference type="InterPro" id="IPR035986">
    <property type="entry name" value="PKD_dom_sf"/>
</dbReference>
<dbReference type="PROSITE" id="PS50093">
    <property type="entry name" value="PKD"/>
    <property type="match status" value="1"/>
</dbReference>
<feature type="signal peptide" evidence="2">
    <location>
        <begin position="1"/>
        <end position="28"/>
    </location>
</feature>
<dbReference type="EMBL" id="JBHSRD010000008">
    <property type="protein sequence ID" value="MFC6008843.1"/>
    <property type="molecule type" value="Genomic_DNA"/>
</dbReference>
<comment type="caution">
    <text evidence="4">The sequence shown here is derived from an EMBL/GenBank/DDBJ whole genome shotgun (WGS) entry which is preliminary data.</text>
</comment>
<dbReference type="RefSeq" id="WP_345717382.1">
    <property type="nucleotide sequence ID" value="NZ_BAABFP010000007.1"/>
</dbReference>
<evidence type="ECO:0000256" key="2">
    <source>
        <dbReference type="SAM" id="SignalP"/>
    </source>
</evidence>
<dbReference type="PANTHER" id="PTHR22953">
    <property type="entry name" value="ACID PHOSPHATASE RELATED"/>
    <property type="match status" value="1"/>
</dbReference>
<feature type="chain" id="PRO_5047540395" evidence="2">
    <location>
        <begin position="29"/>
        <end position="635"/>
    </location>
</feature>
<organism evidence="4 5">
    <name type="scientific">Angustibacter luteus</name>
    <dbReference type="NCBI Taxonomy" id="658456"/>
    <lineage>
        <taxon>Bacteria</taxon>
        <taxon>Bacillati</taxon>
        <taxon>Actinomycetota</taxon>
        <taxon>Actinomycetes</taxon>
        <taxon>Kineosporiales</taxon>
        <taxon>Kineosporiaceae</taxon>
    </lineage>
</organism>
<dbReference type="Gene3D" id="2.60.40.10">
    <property type="entry name" value="Immunoglobulins"/>
    <property type="match status" value="1"/>
</dbReference>
<dbReference type="Pfam" id="PF18911">
    <property type="entry name" value="PKD_4"/>
    <property type="match status" value="1"/>
</dbReference>